<organism evidence="1">
    <name type="scientific">Vitis vinifera</name>
    <name type="common">Grape</name>
    <dbReference type="NCBI Taxonomy" id="29760"/>
    <lineage>
        <taxon>Eukaryota</taxon>
        <taxon>Viridiplantae</taxon>
        <taxon>Streptophyta</taxon>
        <taxon>Embryophyta</taxon>
        <taxon>Tracheophyta</taxon>
        <taxon>Spermatophyta</taxon>
        <taxon>Magnoliopsida</taxon>
        <taxon>eudicotyledons</taxon>
        <taxon>Gunneridae</taxon>
        <taxon>Pentapetalae</taxon>
        <taxon>rosids</taxon>
        <taxon>Vitales</taxon>
        <taxon>Vitaceae</taxon>
        <taxon>Viteae</taxon>
        <taxon>Vitis</taxon>
    </lineage>
</organism>
<evidence type="ECO:0008006" key="2">
    <source>
        <dbReference type="Google" id="ProtNLM"/>
    </source>
</evidence>
<dbReference type="PANTHER" id="PTHR47205:SF1">
    <property type="entry name" value="OS07G0599000 PROTEIN"/>
    <property type="match status" value="1"/>
</dbReference>
<dbReference type="AlphaFoldDB" id="A5B4N6"/>
<evidence type="ECO:0000313" key="1">
    <source>
        <dbReference type="EMBL" id="CAN63146.1"/>
    </source>
</evidence>
<sequence length="353" mass="39526">MAILSRAHKTLLKTLNHHNNPFKASISTFTFLSLEAQLAEPSLPPPSPTPLPPNPASGSPLYKYFLWMDLYFIYIRMLQTGKESMADDESYELVVGMLFLTDQIDATLRYVDLTLKSGYMLSMRVFAECVRSCVNKGRLDALVSIIERCKDLQFYSCRCIMGDPTRSLRQKKAPQLESYLAKIYADAALGDLQRAFSTLHKFETAYRNSPKEAEEDIFSPFTSLHPLVMASSKKGFETLDTCTRPLHQVYKANVLNVQGCTRVCTLSHTLLTPQEARNYVRDNESATSTGTRPGKCYTTGTRPGQCNWSTGRPGKCNRTVTYLDALSHTPSPVTADQMDQAKDGGCTISYKNF</sequence>
<dbReference type="EMBL" id="AM446457">
    <property type="protein sequence ID" value="CAN63146.1"/>
    <property type="molecule type" value="Genomic_DNA"/>
</dbReference>
<reference evidence="1" key="1">
    <citation type="journal article" date="2007" name="PLoS ONE">
        <title>The first genome sequence of an elite grapevine cultivar (Pinot noir Vitis vinifera L.): coping with a highly heterozygous genome.</title>
        <authorList>
            <person name="Velasco R."/>
            <person name="Zharkikh A."/>
            <person name="Troggio M."/>
            <person name="Cartwright D.A."/>
            <person name="Cestaro A."/>
            <person name="Pruss D."/>
            <person name="Pindo M."/>
            <person name="FitzGerald L.M."/>
            <person name="Vezzulli S."/>
            <person name="Reid J."/>
            <person name="Malacarne G."/>
            <person name="Iliev D."/>
            <person name="Coppola G."/>
            <person name="Wardell B."/>
            <person name="Micheletti D."/>
            <person name="Macalma T."/>
            <person name="Facci M."/>
            <person name="Mitchell J.T."/>
            <person name="Perazzolli M."/>
            <person name="Eldredge G."/>
            <person name="Gatto P."/>
            <person name="Oyzerski R."/>
            <person name="Moretto M."/>
            <person name="Gutin N."/>
            <person name="Stefanini M."/>
            <person name="Chen Y."/>
            <person name="Segala C."/>
            <person name="Davenport C."/>
            <person name="Dematte L."/>
            <person name="Mraz A."/>
            <person name="Battilana J."/>
            <person name="Stormo K."/>
            <person name="Costa F."/>
            <person name="Tao Q."/>
            <person name="Si-Ammour A."/>
            <person name="Harkins T."/>
            <person name="Lackey A."/>
            <person name="Perbost C."/>
            <person name="Taillon B."/>
            <person name="Stella A."/>
            <person name="Solovyev V."/>
            <person name="Fawcett J.A."/>
            <person name="Sterck L."/>
            <person name="Vandepoele K."/>
            <person name="Grando S.M."/>
            <person name="Toppo S."/>
            <person name="Moser C."/>
            <person name="Lanchbury J."/>
            <person name="Bogden R."/>
            <person name="Skolnick M."/>
            <person name="Sgaramella V."/>
            <person name="Bhatnagar S.K."/>
            <person name="Fontana P."/>
            <person name="Gutin A."/>
            <person name="Van de Peer Y."/>
            <person name="Salamini F."/>
            <person name="Viola R."/>
        </authorList>
    </citation>
    <scope>NUCLEOTIDE SEQUENCE</scope>
</reference>
<proteinExistence type="predicted"/>
<gene>
    <name evidence="1" type="ORF">VITISV_029486</name>
</gene>
<accession>A5B4N6</accession>
<protein>
    <recommendedName>
        <fullName evidence="2">Pentatricopeptide repeat-containing protein, mitochondrial</fullName>
    </recommendedName>
</protein>
<dbReference type="InterPro" id="IPR044605">
    <property type="entry name" value="At1g26460-like"/>
</dbReference>
<name>A5B4N6_VITVI</name>
<dbReference type="PANTHER" id="PTHR47205">
    <property type="entry name" value="OS07G0599000 PROTEIN"/>
    <property type="match status" value="1"/>
</dbReference>